<evidence type="ECO:0000313" key="3">
    <source>
        <dbReference type="Proteomes" id="UP001500280"/>
    </source>
</evidence>
<feature type="region of interest" description="Disordered" evidence="1">
    <location>
        <begin position="1"/>
        <end position="22"/>
    </location>
</feature>
<protein>
    <submittedName>
        <fullName evidence="2">Uncharacterized protein</fullName>
    </submittedName>
</protein>
<dbReference type="Proteomes" id="UP001500280">
    <property type="component" value="Unassembled WGS sequence"/>
</dbReference>
<proteinExistence type="predicted"/>
<keyword evidence="3" id="KW-1185">Reference proteome</keyword>
<sequence length="64" mass="6746">MPLASSPAKGSSAPTDAATTGDVQIHVGGRWVAGHELGRRANEVLVSHHGHLVWVDREAVRPAE</sequence>
<feature type="compositionally biased region" description="Polar residues" evidence="1">
    <location>
        <begin position="8"/>
        <end position="22"/>
    </location>
</feature>
<reference evidence="2 3" key="1">
    <citation type="journal article" date="2019" name="Int. J. Syst. Evol. Microbiol.">
        <title>The Global Catalogue of Microorganisms (GCM) 10K type strain sequencing project: providing services to taxonomists for standard genome sequencing and annotation.</title>
        <authorList>
            <consortium name="The Broad Institute Genomics Platform"/>
            <consortium name="The Broad Institute Genome Sequencing Center for Infectious Disease"/>
            <person name="Wu L."/>
            <person name="Ma J."/>
        </authorList>
    </citation>
    <scope>NUCLEOTIDE SEQUENCE [LARGE SCALE GENOMIC DNA]</scope>
    <source>
        <strain evidence="2 3">JCM 14307</strain>
    </source>
</reference>
<evidence type="ECO:0000313" key="2">
    <source>
        <dbReference type="EMBL" id="GAA1689281.1"/>
    </source>
</evidence>
<name>A0ABN2HK27_9ACTN</name>
<accession>A0ABN2HK27</accession>
<organism evidence="2 3">
    <name type="scientific">Kribbella yunnanensis</name>
    <dbReference type="NCBI Taxonomy" id="190194"/>
    <lineage>
        <taxon>Bacteria</taxon>
        <taxon>Bacillati</taxon>
        <taxon>Actinomycetota</taxon>
        <taxon>Actinomycetes</taxon>
        <taxon>Propionibacteriales</taxon>
        <taxon>Kribbellaceae</taxon>
        <taxon>Kribbella</taxon>
    </lineage>
</organism>
<dbReference type="RefSeq" id="WP_344153243.1">
    <property type="nucleotide sequence ID" value="NZ_BAAANF010000013.1"/>
</dbReference>
<gene>
    <name evidence="2" type="ORF">GCM10009745_37880</name>
</gene>
<evidence type="ECO:0000256" key="1">
    <source>
        <dbReference type="SAM" id="MobiDB-lite"/>
    </source>
</evidence>
<comment type="caution">
    <text evidence="2">The sequence shown here is derived from an EMBL/GenBank/DDBJ whole genome shotgun (WGS) entry which is preliminary data.</text>
</comment>
<dbReference type="EMBL" id="BAAANF010000013">
    <property type="protein sequence ID" value="GAA1689281.1"/>
    <property type="molecule type" value="Genomic_DNA"/>
</dbReference>